<dbReference type="InterPro" id="IPR003599">
    <property type="entry name" value="Ig_sub"/>
</dbReference>
<dbReference type="PROSITE" id="PS50835">
    <property type="entry name" value="IG_LIKE"/>
    <property type="match status" value="2"/>
</dbReference>
<feature type="region of interest" description="Disordered" evidence="9">
    <location>
        <begin position="1"/>
        <end position="22"/>
    </location>
</feature>
<dbReference type="PROSITE" id="PS50104">
    <property type="entry name" value="TIR"/>
    <property type="match status" value="1"/>
</dbReference>
<reference evidence="13" key="2">
    <citation type="journal article" date="2023" name="Science">
        <title>Genomic signatures of disease resistance in endangered staghorn corals.</title>
        <authorList>
            <person name="Vollmer S.V."/>
            <person name="Selwyn J.D."/>
            <person name="Despard B.A."/>
            <person name="Roesel C.L."/>
        </authorList>
    </citation>
    <scope>NUCLEOTIDE SEQUENCE</scope>
    <source>
        <strain evidence="13">K2</strain>
    </source>
</reference>
<dbReference type="Pfam" id="PF13927">
    <property type="entry name" value="Ig_3"/>
    <property type="match status" value="1"/>
</dbReference>
<name>A0AAD9PXU1_ACRCE</name>
<evidence type="ECO:0000256" key="4">
    <source>
        <dbReference type="ARBA" id="ARBA00022729"/>
    </source>
</evidence>
<dbReference type="Gene3D" id="2.60.40.10">
    <property type="entry name" value="Immunoglobulins"/>
    <property type="match status" value="2"/>
</dbReference>
<accession>A0AAD9PXU1</accession>
<keyword evidence="3 10" id="KW-0812">Transmembrane</keyword>
<dbReference type="InterPro" id="IPR036179">
    <property type="entry name" value="Ig-like_dom_sf"/>
</dbReference>
<dbReference type="GO" id="GO:0007165">
    <property type="term" value="P:signal transduction"/>
    <property type="evidence" value="ECO:0007669"/>
    <property type="project" value="InterPro"/>
</dbReference>
<keyword evidence="14" id="KW-1185">Reference proteome</keyword>
<proteinExistence type="inferred from homology"/>
<dbReference type="InterPro" id="IPR035897">
    <property type="entry name" value="Toll_tir_struct_dom_sf"/>
</dbReference>
<dbReference type="PANTHER" id="PTHR24365:SF530">
    <property type="entry name" value="MSTPROX-RELATED"/>
    <property type="match status" value="1"/>
</dbReference>
<reference evidence="13" key="1">
    <citation type="journal article" date="2023" name="G3 (Bethesda)">
        <title>Whole genome assembly and annotation of the endangered Caribbean coral Acropora cervicornis.</title>
        <authorList>
            <person name="Selwyn J.D."/>
            <person name="Vollmer S.V."/>
        </authorList>
    </citation>
    <scope>NUCLEOTIDE SEQUENCE</scope>
    <source>
        <strain evidence="13">K2</strain>
    </source>
</reference>
<keyword evidence="7" id="KW-0520">NAD</keyword>
<evidence type="ECO:0000256" key="5">
    <source>
        <dbReference type="ARBA" id="ARBA00022801"/>
    </source>
</evidence>
<dbReference type="GO" id="GO:0038023">
    <property type="term" value="F:signaling receptor activity"/>
    <property type="evidence" value="ECO:0007669"/>
    <property type="project" value="TreeGrafter"/>
</dbReference>
<evidence type="ECO:0000256" key="6">
    <source>
        <dbReference type="ARBA" id="ARBA00022989"/>
    </source>
</evidence>
<dbReference type="InterPro" id="IPR000157">
    <property type="entry name" value="TIR_dom"/>
</dbReference>
<dbReference type="AlphaFoldDB" id="A0AAD9PXU1"/>
<feature type="compositionally biased region" description="Polar residues" evidence="9">
    <location>
        <begin position="1"/>
        <end position="19"/>
    </location>
</feature>
<dbReference type="SUPFAM" id="SSF48726">
    <property type="entry name" value="Immunoglobulin"/>
    <property type="match status" value="2"/>
</dbReference>
<comment type="caution">
    <text evidence="13">The sequence shown here is derived from an EMBL/GenBank/DDBJ whole genome shotgun (WGS) entry which is preliminary data.</text>
</comment>
<dbReference type="PANTHER" id="PTHR24365">
    <property type="entry name" value="TOLL-LIKE RECEPTOR"/>
    <property type="match status" value="1"/>
</dbReference>
<gene>
    <name evidence="13" type="ORF">P5673_028133</name>
</gene>
<evidence type="ECO:0000256" key="3">
    <source>
        <dbReference type="ARBA" id="ARBA00022692"/>
    </source>
</evidence>
<evidence type="ECO:0000256" key="1">
    <source>
        <dbReference type="ARBA" id="ARBA00004370"/>
    </source>
</evidence>
<dbReference type="InterPro" id="IPR013098">
    <property type="entry name" value="Ig_I-set"/>
</dbReference>
<dbReference type="SMART" id="SM00409">
    <property type="entry name" value="IG"/>
    <property type="match status" value="2"/>
</dbReference>
<dbReference type="Pfam" id="PF07679">
    <property type="entry name" value="I-set"/>
    <property type="match status" value="1"/>
</dbReference>
<evidence type="ECO:0000259" key="11">
    <source>
        <dbReference type="PROSITE" id="PS50104"/>
    </source>
</evidence>
<keyword evidence="13" id="KW-0675">Receptor</keyword>
<evidence type="ECO:0000313" key="13">
    <source>
        <dbReference type="EMBL" id="KAK2551070.1"/>
    </source>
</evidence>
<dbReference type="SMART" id="SM00408">
    <property type="entry name" value="IGc2"/>
    <property type="match status" value="2"/>
</dbReference>
<evidence type="ECO:0000259" key="12">
    <source>
        <dbReference type="PROSITE" id="PS50835"/>
    </source>
</evidence>
<evidence type="ECO:0000256" key="8">
    <source>
        <dbReference type="ARBA" id="ARBA00023136"/>
    </source>
</evidence>
<comment type="subcellular location">
    <subcellularLocation>
        <location evidence="1">Membrane</location>
    </subcellularLocation>
</comment>
<evidence type="ECO:0000256" key="2">
    <source>
        <dbReference type="ARBA" id="ARBA00009752"/>
    </source>
</evidence>
<organism evidence="13 14">
    <name type="scientific">Acropora cervicornis</name>
    <name type="common">Staghorn coral</name>
    <dbReference type="NCBI Taxonomy" id="6130"/>
    <lineage>
        <taxon>Eukaryota</taxon>
        <taxon>Metazoa</taxon>
        <taxon>Cnidaria</taxon>
        <taxon>Anthozoa</taxon>
        <taxon>Hexacorallia</taxon>
        <taxon>Scleractinia</taxon>
        <taxon>Astrocoeniina</taxon>
        <taxon>Acroporidae</taxon>
        <taxon>Acropora</taxon>
    </lineage>
</organism>
<dbReference type="SMART" id="SM00255">
    <property type="entry name" value="TIR"/>
    <property type="match status" value="1"/>
</dbReference>
<sequence length="449" mass="50697">MQDLKCQNGTLSNGVSKSPSEPILTAATNGPTKIVNEGNDPTFHCIVHSSLPANITWFYNGKPLMNDSLHRYFQCNTVLQLRRVSSKDAGNYSCVVNSALGKATASSRLSVILRHKDPIILFMGLDDDKNSNTAIVGSNVNLTCKIHNPQIQNTFEKNGRDLDEDKDYTYHNFGEGEIKRSVLEIKNVTLEDEGNYTCVAFREGATTRFTFYLKVEATVSPDDSSTKTLALVFGGIGVLILLGLAFISLRNRTQRLSRYLTQGSRNNNQEARVPLSQTELSVTQIEPNGECVNEANHNHENVEKRPPEKDYDARYDVFICYSYKDIGWVKELVAELEKLHFVCCIDYRDFVPGAAIVENISEAIYYSAKTIAVLSPNFLNSEWCNRELQQALTRTRKHQVVPIVYRSCAIPLTLQDRTYLDWENCLVKPFFWEQLEKALKRPCAGWIGQ</sequence>
<keyword evidence="5" id="KW-0378">Hydrolase</keyword>
<keyword evidence="4" id="KW-0732">Signal</keyword>
<evidence type="ECO:0000256" key="9">
    <source>
        <dbReference type="SAM" id="MobiDB-lite"/>
    </source>
</evidence>
<evidence type="ECO:0000256" key="10">
    <source>
        <dbReference type="SAM" id="Phobius"/>
    </source>
</evidence>
<evidence type="ECO:0000256" key="7">
    <source>
        <dbReference type="ARBA" id="ARBA00023027"/>
    </source>
</evidence>
<protein>
    <submittedName>
        <fullName evidence="13">Toll-like receptor 2 type-2</fullName>
    </submittedName>
</protein>
<feature type="domain" description="Ig-like" evidence="12">
    <location>
        <begin position="118"/>
        <end position="210"/>
    </location>
</feature>
<feature type="transmembrane region" description="Helical" evidence="10">
    <location>
        <begin position="229"/>
        <end position="249"/>
    </location>
</feature>
<dbReference type="InterPro" id="IPR007110">
    <property type="entry name" value="Ig-like_dom"/>
</dbReference>
<keyword evidence="6 10" id="KW-1133">Transmembrane helix</keyword>
<dbReference type="Pfam" id="PF13676">
    <property type="entry name" value="TIR_2"/>
    <property type="match status" value="1"/>
</dbReference>
<feature type="domain" description="Ig-like" evidence="12">
    <location>
        <begin position="22"/>
        <end position="110"/>
    </location>
</feature>
<dbReference type="GO" id="GO:0016787">
    <property type="term" value="F:hydrolase activity"/>
    <property type="evidence" value="ECO:0007669"/>
    <property type="project" value="UniProtKB-KW"/>
</dbReference>
<dbReference type="InterPro" id="IPR013783">
    <property type="entry name" value="Ig-like_fold"/>
</dbReference>
<dbReference type="Gene3D" id="3.40.50.10140">
    <property type="entry name" value="Toll/interleukin-1 receptor homology (TIR) domain"/>
    <property type="match status" value="1"/>
</dbReference>
<dbReference type="SUPFAM" id="SSF52200">
    <property type="entry name" value="Toll/Interleukin receptor TIR domain"/>
    <property type="match status" value="1"/>
</dbReference>
<dbReference type="InterPro" id="IPR003598">
    <property type="entry name" value="Ig_sub2"/>
</dbReference>
<dbReference type="GO" id="GO:0005886">
    <property type="term" value="C:plasma membrane"/>
    <property type="evidence" value="ECO:0007669"/>
    <property type="project" value="TreeGrafter"/>
</dbReference>
<dbReference type="CDD" id="cd00096">
    <property type="entry name" value="Ig"/>
    <property type="match status" value="1"/>
</dbReference>
<dbReference type="EMBL" id="JARQWQ010000102">
    <property type="protein sequence ID" value="KAK2551070.1"/>
    <property type="molecule type" value="Genomic_DNA"/>
</dbReference>
<keyword evidence="8 10" id="KW-0472">Membrane</keyword>
<dbReference type="Proteomes" id="UP001249851">
    <property type="component" value="Unassembled WGS sequence"/>
</dbReference>
<evidence type="ECO:0000313" key="14">
    <source>
        <dbReference type="Proteomes" id="UP001249851"/>
    </source>
</evidence>
<comment type="similarity">
    <text evidence="2">Belongs to the interleukin-1 receptor family.</text>
</comment>
<feature type="domain" description="TIR" evidence="11">
    <location>
        <begin position="313"/>
        <end position="439"/>
    </location>
</feature>